<gene>
    <name evidence="2" type="ORF">FQA47_009149</name>
</gene>
<dbReference type="PANTHER" id="PTHR31025">
    <property type="entry name" value="SI:CH211-196P9.1-RELATED"/>
    <property type="match status" value="1"/>
</dbReference>
<comment type="caution">
    <text evidence="2">The sequence shown here is derived from an EMBL/GenBank/DDBJ whole genome shotgun (WGS) entry which is preliminary data.</text>
</comment>
<feature type="region of interest" description="Disordered" evidence="1">
    <location>
        <begin position="160"/>
        <end position="241"/>
    </location>
</feature>
<evidence type="ECO:0000313" key="2">
    <source>
        <dbReference type="EMBL" id="KAF6736401.1"/>
    </source>
</evidence>
<organism evidence="2 3">
    <name type="scientific">Oryzias melastigma</name>
    <name type="common">Marine medaka</name>
    <dbReference type="NCBI Taxonomy" id="30732"/>
    <lineage>
        <taxon>Eukaryota</taxon>
        <taxon>Metazoa</taxon>
        <taxon>Chordata</taxon>
        <taxon>Craniata</taxon>
        <taxon>Vertebrata</taxon>
        <taxon>Euteleostomi</taxon>
        <taxon>Actinopterygii</taxon>
        <taxon>Neopterygii</taxon>
        <taxon>Teleostei</taxon>
        <taxon>Neoteleostei</taxon>
        <taxon>Acanthomorphata</taxon>
        <taxon>Ovalentaria</taxon>
        <taxon>Atherinomorphae</taxon>
        <taxon>Beloniformes</taxon>
        <taxon>Adrianichthyidae</taxon>
        <taxon>Oryziinae</taxon>
        <taxon>Oryzias</taxon>
    </lineage>
</organism>
<feature type="compositionally biased region" description="Basic and acidic residues" evidence="1">
    <location>
        <begin position="164"/>
        <end position="197"/>
    </location>
</feature>
<name>A0A834FLZ9_ORYME</name>
<evidence type="ECO:0000256" key="1">
    <source>
        <dbReference type="SAM" id="MobiDB-lite"/>
    </source>
</evidence>
<dbReference type="PANTHER" id="PTHR31025:SF29">
    <property type="entry name" value="SI:CH211-196P9.1"/>
    <property type="match status" value="1"/>
</dbReference>
<sequence>MREKERRAIRKATKEFHALSIVSLFLSLKDPYSKKGYEHFYDFQSNTGFLGWRVKTVQRKFRTFSTPPKKVQLREGPTLSPTVSGTSNDQRTGDECMEAISLLQHTTSCDLVFQKMRETFQYRRQFLQDPQISADVLKIFPRFLDVKGLEQGKTCTQKQVLQERQAERQRRRKSEGSAKEGGDSSCCRGEKEVREPFRNSCPTDIAVDRSAAPKNKSGEWQKQNPSDPLRMRMVRSDEVWL</sequence>
<accession>A0A834FLZ9</accession>
<dbReference type="AlphaFoldDB" id="A0A834FLZ9"/>
<dbReference type="EMBL" id="WKFB01000088">
    <property type="protein sequence ID" value="KAF6736401.1"/>
    <property type="molecule type" value="Genomic_DNA"/>
</dbReference>
<proteinExistence type="predicted"/>
<reference evidence="2" key="1">
    <citation type="journal article" name="BMC Genomics">
        <title>Long-read sequencing and de novo genome assembly of marine medaka (Oryzias melastigma).</title>
        <authorList>
            <person name="Liang P."/>
            <person name="Saqib H.S.A."/>
            <person name="Ni X."/>
            <person name="Shen Y."/>
        </authorList>
    </citation>
    <scope>NUCLEOTIDE SEQUENCE</scope>
    <source>
        <strain evidence="2">Bigg-433</strain>
    </source>
</reference>
<protein>
    <submittedName>
        <fullName evidence="2">Uncharacterized protein</fullName>
    </submittedName>
</protein>
<evidence type="ECO:0000313" key="3">
    <source>
        <dbReference type="Proteomes" id="UP000646548"/>
    </source>
</evidence>
<feature type="compositionally biased region" description="Polar residues" evidence="1">
    <location>
        <begin position="79"/>
        <end position="90"/>
    </location>
</feature>
<feature type="region of interest" description="Disordered" evidence="1">
    <location>
        <begin position="70"/>
        <end position="91"/>
    </location>
</feature>
<dbReference type="Proteomes" id="UP000646548">
    <property type="component" value="Unassembled WGS sequence"/>
</dbReference>